<evidence type="ECO:0000256" key="1">
    <source>
        <dbReference type="SAM" id="MobiDB-lite"/>
    </source>
</evidence>
<accession>A0A9P8WK16</accession>
<feature type="compositionally biased region" description="Low complexity" evidence="1">
    <location>
        <begin position="227"/>
        <end position="236"/>
    </location>
</feature>
<dbReference type="Proteomes" id="UP000777438">
    <property type="component" value="Unassembled WGS sequence"/>
</dbReference>
<feature type="compositionally biased region" description="Basic residues" evidence="1">
    <location>
        <begin position="245"/>
        <end position="254"/>
    </location>
</feature>
<name>A0A9P8WK16_9HYPO</name>
<feature type="compositionally biased region" description="Low complexity" evidence="1">
    <location>
        <begin position="56"/>
        <end position="71"/>
    </location>
</feature>
<dbReference type="InterPro" id="IPR012479">
    <property type="entry name" value="SAP30BP"/>
</dbReference>
<sequence length="254" mass="27324">MAGLVGYASSDDEEEEIEQPLPVKKSPSQAPASEPAKAEIENVDEASRKVKDQKSSSEPSAPAQQSAIPLGPSLPPLDEPLLNEELDSSQAPLSPYSASRALLRDLTLPSNPNLDIPPSPPGSPRADATKKLDQFLELKKKGVHFNAKLEQSSGLKNPSLMDKLLSFVEIDAQSQYSTTLSTDLWDPNGFPERAFRDKLRKSHAKIAKEAEAEKASGNRTAIDFVPSTTATYTSTSGAGGLSRGEKRKGGRTWD</sequence>
<proteinExistence type="predicted"/>
<dbReference type="OrthoDB" id="1714508at2759"/>
<dbReference type="PANTHER" id="PTHR13464">
    <property type="entry name" value="TRANSCRIPTIONAL REGULATOR PROTEIN HCNGP"/>
    <property type="match status" value="1"/>
</dbReference>
<dbReference type="PANTHER" id="PTHR13464:SF0">
    <property type="entry name" value="SAP30-BINDING PROTEIN"/>
    <property type="match status" value="1"/>
</dbReference>
<evidence type="ECO:0000313" key="3">
    <source>
        <dbReference type="Proteomes" id="UP000777438"/>
    </source>
</evidence>
<feature type="compositionally biased region" description="Basic and acidic residues" evidence="1">
    <location>
        <begin position="36"/>
        <end position="55"/>
    </location>
</feature>
<comment type="caution">
    <text evidence="2">The sequence shown here is derived from an EMBL/GenBank/DDBJ whole genome shotgun (WGS) entry which is preliminary data.</text>
</comment>
<dbReference type="GO" id="GO:0006355">
    <property type="term" value="P:regulation of DNA-templated transcription"/>
    <property type="evidence" value="ECO:0007669"/>
    <property type="project" value="InterPro"/>
</dbReference>
<feature type="region of interest" description="Disordered" evidence="1">
    <location>
        <begin position="1"/>
        <end position="130"/>
    </location>
</feature>
<gene>
    <name evidence="2" type="ORF">B0T10DRAFT_118354</name>
</gene>
<reference evidence="2 3" key="1">
    <citation type="journal article" date="2021" name="Nat. Commun.">
        <title>Genetic determinants of endophytism in the Arabidopsis root mycobiome.</title>
        <authorList>
            <person name="Mesny F."/>
            <person name="Miyauchi S."/>
            <person name="Thiergart T."/>
            <person name="Pickel B."/>
            <person name="Atanasova L."/>
            <person name="Karlsson M."/>
            <person name="Huettel B."/>
            <person name="Barry K.W."/>
            <person name="Haridas S."/>
            <person name="Chen C."/>
            <person name="Bauer D."/>
            <person name="Andreopoulos W."/>
            <person name="Pangilinan J."/>
            <person name="LaButti K."/>
            <person name="Riley R."/>
            <person name="Lipzen A."/>
            <person name="Clum A."/>
            <person name="Drula E."/>
            <person name="Henrissat B."/>
            <person name="Kohler A."/>
            <person name="Grigoriev I.V."/>
            <person name="Martin F.M."/>
            <person name="Hacquard S."/>
        </authorList>
    </citation>
    <scope>NUCLEOTIDE SEQUENCE [LARGE SCALE GENOMIC DNA]</scope>
    <source>
        <strain evidence="2 3">MPI-CAGE-CH-0241</strain>
    </source>
</reference>
<keyword evidence="3" id="KW-1185">Reference proteome</keyword>
<protein>
    <submittedName>
        <fullName evidence="2">HCNGP-like protein-domain-containing protein</fullName>
    </submittedName>
</protein>
<dbReference type="Pfam" id="PF07818">
    <property type="entry name" value="HCNGP"/>
    <property type="match status" value="1"/>
</dbReference>
<organism evidence="2 3">
    <name type="scientific">Thelonectria olida</name>
    <dbReference type="NCBI Taxonomy" id="1576542"/>
    <lineage>
        <taxon>Eukaryota</taxon>
        <taxon>Fungi</taxon>
        <taxon>Dikarya</taxon>
        <taxon>Ascomycota</taxon>
        <taxon>Pezizomycotina</taxon>
        <taxon>Sordariomycetes</taxon>
        <taxon>Hypocreomycetidae</taxon>
        <taxon>Hypocreales</taxon>
        <taxon>Nectriaceae</taxon>
        <taxon>Thelonectria</taxon>
    </lineage>
</organism>
<dbReference type="GO" id="GO:0005634">
    <property type="term" value="C:nucleus"/>
    <property type="evidence" value="ECO:0007669"/>
    <property type="project" value="TreeGrafter"/>
</dbReference>
<evidence type="ECO:0000313" key="2">
    <source>
        <dbReference type="EMBL" id="KAH6898755.1"/>
    </source>
</evidence>
<feature type="region of interest" description="Disordered" evidence="1">
    <location>
        <begin position="226"/>
        <end position="254"/>
    </location>
</feature>
<dbReference type="AlphaFoldDB" id="A0A9P8WK16"/>
<dbReference type="EMBL" id="JAGPYM010000002">
    <property type="protein sequence ID" value="KAH6898755.1"/>
    <property type="molecule type" value="Genomic_DNA"/>
</dbReference>